<feature type="domain" description="Shugoshin C-terminal" evidence="4">
    <location>
        <begin position="1082"/>
        <end position="1104"/>
    </location>
</feature>
<feature type="compositionally biased region" description="Polar residues" evidence="3">
    <location>
        <begin position="508"/>
        <end position="542"/>
    </location>
</feature>
<feature type="region of interest" description="Disordered" evidence="3">
    <location>
        <begin position="1012"/>
        <end position="1106"/>
    </location>
</feature>
<dbReference type="GO" id="GO:0005634">
    <property type="term" value="C:nucleus"/>
    <property type="evidence" value="ECO:0007669"/>
    <property type="project" value="InterPro"/>
</dbReference>
<feature type="region of interest" description="Disordered" evidence="3">
    <location>
        <begin position="390"/>
        <end position="977"/>
    </location>
</feature>
<dbReference type="EMBL" id="KB203149">
    <property type="protein sequence ID" value="ESO86139.1"/>
    <property type="molecule type" value="Genomic_DNA"/>
</dbReference>
<feature type="compositionally biased region" description="Polar residues" evidence="3">
    <location>
        <begin position="1024"/>
        <end position="1034"/>
    </location>
</feature>
<feature type="compositionally biased region" description="Basic residues" evidence="3">
    <location>
        <begin position="925"/>
        <end position="939"/>
    </location>
</feature>
<feature type="region of interest" description="Disordered" evidence="3">
    <location>
        <begin position="297"/>
        <end position="318"/>
    </location>
</feature>
<reference evidence="5 6" key="1">
    <citation type="journal article" date="2013" name="Nature">
        <title>Insights into bilaterian evolution from three spiralian genomes.</title>
        <authorList>
            <person name="Simakov O."/>
            <person name="Marletaz F."/>
            <person name="Cho S.J."/>
            <person name="Edsinger-Gonzales E."/>
            <person name="Havlak P."/>
            <person name="Hellsten U."/>
            <person name="Kuo D.H."/>
            <person name="Larsson T."/>
            <person name="Lv J."/>
            <person name="Arendt D."/>
            <person name="Savage R."/>
            <person name="Osoegawa K."/>
            <person name="de Jong P."/>
            <person name="Grimwood J."/>
            <person name="Chapman J.A."/>
            <person name="Shapiro H."/>
            <person name="Aerts A."/>
            <person name="Otillar R.P."/>
            <person name="Terry A.Y."/>
            <person name="Boore J.L."/>
            <person name="Grigoriev I.V."/>
            <person name="Lindberg D.R."/>
            <person name="Seaver E.C."/>
            <person name="Weisblat D.A."/>
            <person name="Putnam N.H."/>
            <person name="Rokhsar D.S."/>
        </authorList>
    </citation>
    <scope>NUCLEOTIDE SEQUENCE [LARGE SCALE GENOMIC DNA]</scope>
</reference>
<dbReference type="GO" id="GO:0000775">
    <property type="term" value="C:chromosome, centromeric region"/>
    <property type="evidence" value="ECO:0007669"/>
    <property type="project" value="InterPro"/>
</dbReference>
<feature type="compositionally biased region" description="Basic and acidic residues" evidence="3">
    <location>
        <begin position="713"/>
        <end position="724"/>
    </location>
</feature>
<feature type="compositionally biased region" description="Polar residues" evidence="3">
    <location>
        <begin position="152"/>
        <end position="167"/>
    </location>
</feature>
<feature type="compositionally biased region" description="Polar residues" evidence="3">
    <location>
        <begin position="1053"/>
        <end position="1063"/>
    </location>
</feature>
<feature type="compositionally biased region" description="Basic and acidic residues" evidence="3">
    <location>
        <begin position="353"/>
        <end position="364"/>
    </location>
</feature>
<proteinExistence type="inferred from homology"/>
<evidence type="ECO:0000256" key="1">
    <source>
        <dbReference type="ARBA" id="ARBA00010845"/>
    </source>
</evidence>
<feature type="compositionally biased region" description="Basic and acidic residues" evidence="3">
    <location>
        <begin position="396"/>
        <end position="407"/>
    </location>
</feature>
<feature type="region of interest" description="Disordered" evidence="3">
    <location>
        <begin position="347"/>
        <end position="366"/>
    </location>
</feature>
<feature type="compositionally biased region" description="Basic and acidic residues" evidence="3">
    <location>
        <begin position="429"/>
        <end position="439"/>
    </location>
</feature>
<keyword evidence="2" id="KW-0159">Chromosome partition</keyword>
<feature type="compositionally biased region" description="Basic residues" evidence="3">
    <location>
        <begin position="678"/>
        <end position="687"/>
    </location>
</feature>
<dbReference type="InterPro" id="IPR011515">
    <property type="entry name" value="Shugoshin_C"/>
</dbReference>
<gene>
    <name evidence="5" type="ORF">LOTGIDRAFT_235512</name>
</gene>
<sequence>MSEMIEEEDMSIDEDNFLSNIRAKMKSKSTHFNTPGRRKKIISTKLCNVSMGSISKESLRGKNRVLALDVQKAKITLGKLNEKYIKLQQENQDNMILLNKKRMEKNDLQKIYETETKKGIEKATEKIDIMLNRYLTELIVNSTTLDMKKRPSTGSRSPIQASKSQPNCVEKTKVDRIDRKIRRSRLSLDQKLAARQPVIPSENTKQFNEKMCNTNSVTNKGRHPSSVVIKAPSFSKPVQHAEETFLAIPIGMMSDLVDENHVDNADDDMEMNQDFNQTIQPLNISVCDLTSESDTMTFTKSSKQTKNKRPQQNNVAKNSIVSKDAKVLQKGGIMSKEKHTFVEEAQKSLEPTKSAEGDSKEKPANKLLLTSRDRTKICNVRDMIIPKPKVKSKLRKKEEIKVPEKTKSSPSRIPVFDFSMQSPTIELPESYKEIPEDIKLPGCDRNSTELITANKPVKSKSRSRVIKDSSDNQTSKSSPVSSQSDSQLLKKIKSLNKGQSKKIEECSDSNYTHPSKSYFQPGQKGVSVQDTSNMYSVSLKSDSPAKQHTDNLKERSGRSKSRKGVQQNTTHGETYTVPMKTGSPEKLAKEPQRRGRSRSRGRTLKNAETTEKTKSQTESPTKGFSEVAMRGPSRSCKRTLKNSDDDLDSNKVDDSLLLYTVPMKTESPEKATADINRRGRSSSRGRTLKQATDTKSKSQPCSSGIYSVPMKLDSPEKSTKDSQRRGRSRSRARTLIEDNKNEEVPLQLNQHEEDNKPTEDEMTHAIDNKDISKKIEDLKNRFGIDKDQNNVSSKTAGKPLTEPENFEEYSVPLKTCSPEEKLVVRRGRSRSRGRPKAQEETLEKSEKSSVSVRSRARNKLPENSNSENKSLNSEEAEMKNCATNQIENQERSRPSMKRGRSQNGNGCEKVEISDSESDEIVRSAAPKRRSRSRTRRRPRKSETSTNSDFLNGGHESNDLDTKPNSAVTGKSHQRENIIFKKVPKIVIENENDLKTKTPMQVSEDSICTVFKNRPSIKSSRKSLVASSPPSSKENVITPDPCPLVKQTLDGRKSSLNNRTSTSKRTVESIGSRDSLDVNNSERKSRRAASSVSYKEPTLNSKLRREDVQKKLLEKEVEKKRLSGQE</sequence>
<feature type="compositionally biased region" description="Basic and acidic residues" evidence="3">
    <location>
        <begin position="836"/>
        <end position="847"/>
    </location>
</feature>
<evidence type="ECO:0000256" key="3">
    <source>
        <dbReference type="SAM" id="MobiDB-lite"/>
    </source>
</evidence>
<feature type="region of interest" description="Disordered" evidence="3">
    <location>
        <begin position="147"/>
        <end position="171"/>
    </location>
</feature>
<dbReference type="CTD" id="20249871"/>
<feature type="compositionally biased region" description="Low complexity" evidence="3">
    <location>
        <begin position="473"/>
        <end position="487"/>
    </location>
</feature>
<dbReference type="AlphaFoldDB" id="V4BAY6"/>
<feature type="compositionally biased region" description="Polar residues" evidence="3">
    <location>
        <begin position="689"/>
        <end position="705"/>
    </location>
</feature>
<name>V4BAY6_LOTGI</name>
<evidence type="ECO:0000256" key="2">
    <source>
        <dbReference type="ARBA" id="ARBA00022829"/>
    </source>
</evidence>
<dbReference type="RefSeq" id="XP_009063101.1">
    <property type="nucleotide sequence ID" value="XM_009064853.1"/>
</dbReference>
<protein>
    <recommendedName>
        <fullName evidence="4">Shugoshin C-terminal domain-containing protein</fullName>
    </recommendedName>
</protein>
<feature type="compositionally biased region" description="Basic and acidic residues" evidence="3">
    <location>
        <begin position="641"/>
        <end position="654"/>
    </location>
</feature>
<feature type="compositionally biased region" description="Polar residues" evidence="3">
    <location>
        <begin position="564"/>
        <end position="573"/>
    </location>
</feature>
<feature type="compositionally biased region" description="Basic and acidic residues" evidence="3">
    <location>
        <begin position="1073"/>
        <end position="1082"/>
    </location>
</feature>
<dbReference type="OrthoDB" id="5990092at2759"/>
<organism evidence="5 6">
    <name type="scientific">Lottia gigantea</name>
    <name type="common">Giant owl limpet</name>
    <dbReference type="NCBI Taxonomy" id="225164"/>
    <lineage>
        <taxon>Eukaryota</taxon>
        <taxon>Metazoa</taxon>
        <taxon>Spiralia</taxon>
        <taxon>Lophotrochozoa</taxon>
        <taxon>Mollusca</taxon>
        <taxon>Gastropoda</taxon>
        <taxon>Patellogastropoda</taxon>
        <taxon>Lottioidea</taxon>
        <taxon>Lottiidae</taxon>
        <taxon>Lottia</taxon>
    </lineage>
</organism>
<dbReference type="HOGENOM" id="CLU_279807_0_0_1"/>
<dbReference type="GO" id="GO:0045132">
    <property type="term" value="P:meiotic chromosome segregation"/>
    <property type="evidence" value="ECO:0007669"/>
    <property type="project" value="InterPro"/>
</dbReference>
<accession>V4BAY6</accession>
<feature type="compositionally biased region" description="Basic and acidic residues" evidence="3">
    <location>
        <begin position="666"/>
        <end position="677"/>
    </location>
</feature>
<evidence type="ECO:0000313" key="6">
    <source>
        <dbReference type="Proteomes" id="UP000030746"/>
    </source>
</evidence>
<keyword evidence="6" id="KW-1185">Reference proteome</keyword>
<dbReference type="GeneID" id="20249871"/>
<dbReference type="KEGG" id="lgi:LOTGIDRAFT_235512"/>
<dbReference type="OMA" id="HEEMEGN"/>
<feature type="compositionally biased region" description="Basic and acidic residues" evidence="3">
    <location>
        <begin position="734"/>
        <end position="743"/>
    </location>
</feature>
<feature type="compositionally biased region" description="Basic residues" evidence="3">
    <location>
        <begin position="824"/>
        <end position="835"/>
    </location>
</feature>
<feature type="compositionally biased region" description="Low complexity" evidence="3">
    <location>
        <begin position="862"/>
        <end position="873"/>
    </location>
</feature>
<feature type="compositionally biased region" description="Basic residues" evidence="3">
    <location>
        <begin position="594"/>
        <end position="603"/>
    </location>
</feature>
<feature type="compositionally biased region" description="Basic and acidic residues" evidence="3">
    <location>
        <begin position="543"/>
        <end position="557"/>
    </location>
</feature>
<dbReference type="Proteomes" id="UP000030746">
    <property type="component" value="Unassembled WGS sequence"/>
</dbReference>
<feature type="compositionally biased region" description="Basic and acidic residues" evidence="3">
    <location>
        <begin position="750"/>
        <end position="788"/>
    </location>
</feature>
<evidence type="ECO:0000259" key="4">
    <source>
        <dbReference type="Pfam" id="PF07557"/>
    </source>
</evidence>
<comment type="similarity">
    <text evidence="1">Belongs to the shugoshin family.</text>
</comment>
<dbReference type="Pfam" id="PF07557">
    <property type="entry name" value="Shugoshin_C"/>
    <property type="match status" value="1"/>
</dbReference>
<evidence type="ECO:0000313" key="5">
    <source>
        <dbReference type="EMBL" id="ESO86139.1"/>
    </source>
</evidence>
<feature type="compositionally biased region" description="Polar residues" evidence="3">
    <location>
        <begin position="1087"/>
        <end position="1100"/>
    </location>
</feature>